<dbReference type="PROSITE" id="PS50181">
    <property type="entry name" value="FBOX"/>
    <property type="match status" value="1"/>
</dbReference>
<organism evidence="3 4">
    <name type="scientific">Zasmidium cellare ATCC 36951</name>
    <dbReference type="NCBI Taxonomy" id="1080233"/>
    <lineage>
        <taxon>Eukaryota</taxon>
        <taxon>Fungi</taxon>
        <taxon>Dikarya</taxon>
        <taxon>Ascomycota</taxon>
        <taxon>Pezizomycotina</taxon>
        <taxon>Dothideomycetes</taxon>
        <taxon>Dothideomycetidae</taxon>
        <taxon>Mycosphaerellales</taxon>
        <taxon>Mycosphaerellaceae</taxon>
        <taxon>Zasmidium</taxon>
    </lineage>
</organism>
<dbReference type="GeneID" id="54560490"/>
<evidence type="ECO:0000256" key="1">
    <source>
        <dbReference type="SAM" id="MobiDB-lite"/>
    </source>
</evidence>
<sequence>MSLDQIPAELLHNVCSHCSKHEIRSLRLTSRFVSAVADEHFLRDLVLFYLRSEFDTVEEIVKNPRVAKGVRSVRFQADRLLSRGDGPKGFSKIRKSVARLGNLTAPQPSEDDAVPVESERQQRQRRREVVKHKAPAPAKLAAKEAEFTYLKLYLDQAELMTEERSMICMQRLFTACPKLDSAIVTMQHYADTGPTLMSPAPWHSVRMFLQLQVTPWRDDMSSRILCRPSNELVTAAFEAGRKLKSLTLSPISHQFFSQEEEAMAELHSVISELEQVHICLDGEFEFDRDDAAEEARMQAMEDEGIAIDEILESVAETHDEAARRVLGALEDERVARFLHHAPSLSEISLKGPIVDEPHLKPVELSHLVGTDPPWTHLRSLTLLEFSCEHPQLVALILKYRDSLEHLRLEGAKIDSSLNWWRVWEAIAGKLPKLKTFKIDDDILLWSRVSYWKKDAVQALERYILTGERPHISEIWM</sequence>
<proteinExistence type="predicted"/>
<dbReference type="InterPro" id="IPR001810">
    <property type="entry name" value="F-box_dom"/>
</dbReference>
<dbReference type="OrthoDB" id="3892448at2759"/>
<dbReference type="AlphaFoldDB" id="A0A6A6CEI3"/>
<feature type="domain" description="F-box" evidence="2">
    <location>
        <begin position="1"/>
        <end position="45"/>
    </location>
</feature>
<protein>
    <recommendedName>
        <fullName evidence="2">F-box domain-containing protein</fullName>
    </recommendedName>
</protein>
<feature type="region of interest" description="Disordered" evidence="1">
    <location>
        <begin position="104"/>
        <end position="127"/>
    </location>
</feature>
<gene>
    <name evidence="3" type="ORF">M409DRAFT_24378</name>
</gene>
<dbReference type="EMBL" id="ML993600">
    <property type="protein sequence ID" value="KAF2165525.1"/>
    <property type="molecule type" value="Genomic_DNA"/>
</dbReference>
<reference evidence="3" key="1">
    <citation type="journal article" date="2020" name="Stud. Mycol.">
        <title>101 Dothideomycetes genomes: a test case for predicting lifestyles and emergence of pathogens.</title>
        <authorList>
            <person name="Haridas S."/>
            <person name="Albert R."/>
            <person name="Binder M."/>
            <person name="Bloem J."/>
            <person name="Labutti K."/>
            <person name="Salamov A."/>
            <person name="Andreopoulos B."/>
            <person name="Baker S."/>
            <person name="Barry K."/>
            <person name="Bills G."/>
            <person name="Bluhm B."/>
            <person name="Cannon C."/>
            <person name="Castanera R."/>
            <person name="Culley D."/>
            <person name="Daum C."/>
            <person name="Ezra D."/>
            <person name="Gonzalez J."/>
            <person name="Henrissat B."/>
            <person name="Kuo A."/>
            <person name="Liang C."/>
            <person name="Lipzen A."/>
            <person name="Lutzoni F."/>
            <person name="Magnuson J."/>
            <person name="Mondo S."/>
            <person name="Nolan M."/>
            <person name="Ohm R."/>
            <person name="Pangilinan J."/>
            <person name="Park H.-J."/>
            <person name="Ramirez L."/>
            <person name="Alfaro M."/>
            <person name="Sun H."/>
            <person name="Tritt A."/>
            <person name="Yoshinaga Y."/>
            <person name="Zwiers L.-H."/>
            <person name="Turgeon B."/>
            <person name="Goodwin S."/>
            <person name="Spatafora J."/>
            <person name="Crous P."/>
            <person name="Grigoriev I."/>
        </authorList>
    </citation>
    <scope>NUCLEOTIDE SEQUENCE</scope>
    <source>
        <strain evidence="3">ATCC 36951</strain>
    </source>
</reference>
<dbReference type="RefSeq" id="XP_033666414.1">
    <property type="nucleotide sequence ID" value="XM_033807218.1"/>
</dbReference>
<name>A0A6A6CEI3_ZASCE</name>
<evidence type="ECO:0000313" key="3">
    <source>
        <dbReference type="EMBL" id="KAF2165525.1"/>
    </source>
</evidence>
<accession>A0A6A6CEI3</accession>
<evidence type="ECO:0000313" key="4">
    <source>
        <dbReference type="Proteomes" id="UP000799537"/>
    </source>
</evidence>
<keyword evidence="4" id="KW-1185">Reference proteome</keyword>
<evidence type="ECO:0000259" key="2">
    <source>
        <dbReference type="PROSITE" id="PS50181"/>
    </source>
</evidence>
<dbReference type="Proteomes" id="UP000799537">
    <property type="component" value="Unassembled WGS sequence"/>
</dbReference>